<evidence type="ECO:0000256" key="2">
    <source>
        <dbReference type="ARBA" id="ARBA00022603"/>
    </source>
</evidence>
<evidence type="ECO:0000313" key="5">
    <source>
        <dbReference type="EMBL" id="MFC6714973.1"/>
    </source>
</evidence>
<gene>
    <name evidence="5" type="ORF">ACFQBT_14610</name>
</gene>
<sequence length="153" mass="17284">MIEPSELRRSFDSVADLYEDARPTYPDALYEALIAATELTASSRVMEIGCAMGKATLPLARRGCRTTCVEPGPALAAAARHNLRAFPDITVRQARFEDLPPDQFEPFDLVFAATAWHWIDPSQRYRQAWQLLRPGGYLAFWSATHTFPPTERR</sequence>
<protein>
    <submittedName>
        <fullName evidence="5">Class I SAM-dependent methyltransferase</fullName>
    </submittedName>
</protein>
<keyword evidence="2 5" id="KW-0489">Methyltransferase</keyword>
<reference evidence="6" key="1">
    <citation type="journal article" date="2019" name="Int. J. Syst. Evol. Microbiol.">
        <title>The Global Catalogue of Microorganisms (GCM) 10K type strain sequencing project: providing services to taxonomists for standard genome sequencing and annotation.</title>
        <authorList>
            <consortium name="The Broad Institute Genomics Platform"/>
            <consortium name="The Broad Institute Genome Sequencing Center for Infectious Disease"/>
            <person name="Wu L."/>
            <person name="Ma J."/>
        </authorList>
    </citation>
    <scope>NUCLEOTIDE SEQUENCE [LARGE SCALE GENOMIC DNA]</scope>
    <source>
        <strain evidence="6">NBRC 106593</strain>
    </source>
</reference>
<dbReference type="PANTHER" id="PTHR44942:SF4">
    <property type="entry name" value="METHYLTRANSFERASE TYPE 11 DOMAIN-CONTAINING PROTEIN"/>
    <property type="match status" value="1"/>
</dbReference>
<dbReference type="GO" id="GO:0008168">
    <property type="term" value="F:methyltransferase activity"/>
    <property type="evidence" value="ECO:0007669"/>
    <property type="project" value="UniProtKB-KW"/>
</dbReference>
<dbReference type="InterPro" id="IPR029063">
    <property type="entry name" value="SAM-dependent_MTases_sf"/>
</dbReference>
<comment type="caution">
    <text evidence="5">The sequence shown here is derived from an EMBL/GenBank/DDBJ whole genome shotgun (WGS) entry which is preliminary data.</text>
</comment>
<dbReference type="PANTHER" id="PTHR44942">
    <property type="entry name" value="METHYLTRANSF_11 DOMAIN-CONTAINING PROTEIN"/>
    <property type="match status" value="1"/>
</dbReference>
<comment type="similarity">
    <text evidence="1">Belongs to the methyltransferase superfamily.</text>
</comment>
<evidence type="ECO:0000259" key="4">
    <source>
        <dbReference type="Pfam" id="PF08241"/>
    </source>
</evidence>
<dbReference type="Proteomes" id="UP001596356">
    <property type="component" value="Unassembled WGS sequence"/>
</dbReference>
<dbReference type="CDD" id="cd02440">
    <property type="entry name" value="AdoMet_MTases"/>
    <property type="match status" value="1"/>
</dbReference>
<dbReference type="SUPFAM" id="SSF53335">
    <property type="entry name" value="S-adenosyl-L-methionine-dependent methyltransferases"/>
    <property type="match status" value="1"/>
</dbReference>
<accession>A0ABW2AVI6</accession>
<evidence type="ECO:0000256" key="3">
    <source>
        <dbReference type="ARBA" id="ARBA00022679"/>
    </source>
</evidence>
<organism evidence="5 6">
    <name type="scientific">Branchiibius cervicis</name>
    <dbReference type="NCBI Taxonomy" id="908252"/>
    <lineage>
        <taxon>Bacteria</taxon>
        <taxon>Bacillati</taxon>
        <taxon>Actinomycetota</taxon>
        <taxon>Actinomycetes</taxon>
        <taxon>Micrococcales</taxon>
        <taxon>Dermacoccaceae</taxon>
        <taxon>Branchiibius</taxon>
    </lineage>
</organism>
<evidence type="ECO:0000313" key="6">
    <source>
        <dbReference type="Proteomes" id="UP001596356"/>
    </source>
</evidence>
<keyword evidence="6" id="KW-1185">Reference proteome</keyword>
<keyword evidence="3" id="KW-0808">Transferase</keyword>
<dbReference type="Gene3D" id="3.40.50.150">
    <property type="entry name" value="Vaccinia Virus protein VP39"/>
    <property type="match status" value="1"/>
</dbReference>
<proteinExistence type="inferred from homology"/>
<name>A0ABW2AVI6_9MICO</name>
<dbReference type="EMBL" id="JBHSWJ010000002">
    <property type="protein sequence ID" value="MFC6714973.1"/>
    <property type="molecule type" value="Genomic_DNA"/>
</dbReference>
<dbReference type="InterPro" id="IPR013216">
    <property type="entry name" value="Methyltransf_11"/>
</dbReference>
<dbReference type="Pfam" id="PF08241">
    <property type="entry name" value="Methyltransf_11"/>
    <property type="match status" value="1"/>
</dbReference>
<dbReference type="GO" id="GO:0032259">
    <property type="term" value="P:methylation"/>
    <property type="evidence" value="ECO:0007669"/>
    <property type="project" value="UniProtKB-KW"/>
</dbReference>
<dbReference type="RefSeq" id="WP_377823741.1">
    <property type="nucleotide sequence ID" value="NZ_JBHSWJ010000002.1"/>
</dbReference>
<dbReference type="InterPro" id="IPR051052">
    <property type="entry name" value="Diverse_substrate_MTase"/>
</dbReference>
<evidence type="ECO:0000256" key="1">
    <source>
        <dbReference type="ARBA" id="ARBA00008361"/>
    </source>
</evidence>
<feature type="domain" description="Methyltransferase type 11" evidence="4">
    <location>
        <begin position="47"/>
        <end position="140"/>
    </location>
</feature>